<reference evidence="10" key="2">
    <citation type="submission" date="2015-03" db="UniProtKB">
        <authorList>
            <consortium name="EnsemblPlants"/>
        </authorList>
    </citation>
    <scope>IDENTIFICATION</scope>
</reference>
<dbReference type="GO" id="GO:0016020">
    <property type="term" value="C:membrane"/>
    <property type="evidence" value="ECO:0007669"/>
    <property type="project" value="UniProtKB-SubCell"/>
</dbReference>
<feature type="region of interest" description="Disordered" evidence="8">
    <location>
        <begin position="1"/>
        <end position="47"/>
    </location>
</feature>
<dbReference type="PROSITE" id="PS00221">
    <property type="entry name" value="MIP"/>
    <property type="match status" value="1"/>
</dbReference>
<keyword evidence="3 7" id="KW-0812">Transmembrane</keyword>
<dbReference type="PaxDb" id="65489-OBART05G06700.2"/>
<evidence type="ECO:0000256" key="4">
    <source>
        <dbReference type="ARBA" id="ARBA00022737"/>
    </source>
</evidence>
<comment type="similarity">
    <text evidence="7">Belongs to the MIP/aquaporin (TC 1.A.8) family.</text>
</comment>
<comment type="subcellular location">
    <subcellularLocation>
        <location evidence="1">Membrane</location>
        <topology evidence="1">Multi-pass membrane protein</topology>
    </subcellularLocation>
</comment>
<evidence type="ECO:0000256" key="1">
    <source>
        <dbReference type="ARBA" id="ARBA00004141"/>
    </source>
</evidence>
<accession>A0A0D3G4C5</accession>
<dbReference type="Gene3D" id="1.20.1080.10">
    <property type="entry name" value="Glycerol uptake facilitator protein"/>
    <property type="match status" value="2"/>
</dbReference>
<dbReference type="AlphaFoldDB" id="A0A0D3G4C5"/>
<dbReference type="InterPro" id="IPR022357">
    <property type="entry name" value="MIP_CS"/>
</dbReference>
<feature type="transmembrane region" description="Helical" evidence="9">
    <location>
        <begin position="181"/>
        <end position="202"/>
    </location>
</feature>
<feature type="transmembrane region" description="Helical" evidence="9">
    <location>
        <begin position="297"/>
        <end position="315"/>
    </location>
</feature>
<dbReference type="InterPro" id="IPR000425">
    <property type="entry name" value="MIP"/>
</dbReference>
<dbReference type="SUPFAM" id="SSF81338">
    <property type="entry name" value="Aquaporin-like"/>
    <property type="match status" value="2"/>
</dbReference>
<dbReference type="Pfam" id="PF00230">
    <property type="entry name" value="MIP"/>
    <property type="match status" value="2"/>
</dbReference>
<evidence type="ECO:0000256" key="9">
    <source>
        <dbReference type="SAM" id="Phobius"/>
    </source>
</evidence>
<dbReference type="EnsemblPlants" id="OBART05G06700.2">
    <property type="protein sequence ID" value="OBART05G06700.2"/>
    <property type="gene ID" value="OBART05G06700"/>
</dbReference>
<keyword evidence="4" id="KW-0677">Repeat</keyword>
<feature type="compositionally biased region" description="Basic and acidic residues" evidence="8">
    <location>
        <begin position="11"/>
        <end position="31"/>
    </location>
</feature>
<feature type="transmembrane region" description="Helical" evidence="9">
    <location>
        <begin position="113"/>
        <end position="131"/>
    </location>
</feature>
<dbReference type="GO" id="GO:0015267">
    <property type="term" value="F:channel activity"/>
    <property type="evidence" value="ECO:0007669"/>
    <property type="project" value="InterPro"/>
</dbReference>
<evidence type="ECO:0000256" key="8">
    <source>
        <dbReference type="SAM" id="MobiDB-lite"/>
    </source>
</evidence>
<dbReference type="InterPro" id="IPR034294">
    <property type="entry name" value="Aquaporin_transptr"/>
</dbReference>
<evidence type="ECO:0000256" key="7">
    <source>
        <dbReference type="RuleBase" id="RU000477"/>
    </source>
</evidence>
<dbReference type="eggNOG" id="KOG0223">
    <property type="taxonomic scope" value="Eukaryota"/>
</dbReference>
<organism evidence="10">
    <name type="scientific">Oryza barthii</name>
    <dbReference type="NCBI Taxonomy" id="65489"/>
    <lineage>
        <taxon>Eukaryota</taxon>
        <taxon>Viridiplantae</taxon>
        <taxon>Streptophyta</taxon>
        <taxon>Embryophyta</taxon>
        <taxon>Tracheophyta</taxon>
        <taxon>Spermatophyta</taxon>
        <taxon>Magnoliopsida</taxon>
        <taxon>Liliopsida</taxon>
        <taxon>Poales</taxon>
        <taxon>Poaceae</taxon>
        <taxon>BOP clade</taxon>
        <taxon>Oryzoideae</taxon>
        <taxon>Oryzeae</taxon>
        <taxon>Oryzinae</taxon>
        <taxon>Oryza</taxon>
    </lineage>
</organism>
<dbReference type="PANTHER" id="PTHR45724:SF22">
    <property type="entry name" value="AQUAPORIN NIP1-3"/>
    <property type="match status" value="1"/>
</dbReference>
<protein>
    <submittedName>
        <fullName evidence="10">Uncharacterized protein</fullName>
    </submittedName>
</protein>
<dbReference type="STRING" id="65489.A0A0D3G4C5"/>
<evidence type="ECO:0000256" key="5">
    <source>
        <dbReference type="ARBA" id="ARBA00022989"/>
    </source>
</evidence>
<sequence length="341" mass="35746">MAGGEHGVNGQHEETRAMEEGSRDHQARCENSEQDGGGSKSSSNNHPMFSVQFAQKRTGGTVTFPGICITWGLAVMVMVYSVGHISGAHLNPAVTLAFATCGRFPWRRVPAYAAAQVAGSAAASAALRALFGGAPEHFFGTAPAGSDVQSLAMEFIITFYLMFVVSGVATDNRAIGELAGLAVGATVLVNVLFAGAALRALFGGAPEHFFGTAPAGSDVQSLAMEFIITFYLMFVVSGVATDNRAIGELAGLAVGATVLSMTNNIQLDIICRPISGASMNPARTIGPAIILGRYTGIWVYIAGPVFGAVAGAWAYNLIRFTDKPLREITMTASFIRSTRRN</sequence>
<dbReference type="Proteomes" id="UP000026960">
    <property type="component" value="Chromosome 5"/>
</dbReference>
<keyword evidence="6 9" id="KW-0472">Membrane</keyword>
<feature type="transmembrane region" description="Helical" evidence="9">
    <location>
        <begin position="222"/>
        <end position="240"/>
    </location>
</feature>
<evidence type="ECO:0000256" key="6">
    <source>
        <dbReference type="ARBA" id="ARBA00023136"/>
    </source>
</evidence>
<evidence type="ECO:0000256" key="3">
    <source>
        <dbReference type="ARBA" id="ARBA00022692"/>
    </source>
</evidence>
<dbReference type="PRINTS" id="PR00783">
    <property type="entry name" value="MINTRINSICP"/>
</dbReference>
<feature type="transmembrane region" description="Helical" evidence="9">
    <location>
        <begin position="151"/>
        <end position="169"/>
    </location>
</feature>
<proteinExistence type="inferred from homology"/>
<keyword evidence="11" id="KW-1185">Reference proteome</keyword>
<feature type="transmembrane region" description="Helical" evidence="9">
    <location>
        <begin position="62"/>
        <end position="82"/>
    </location>
</feature>
<reference evidence="10" key="1">
    <citation type="journal article" date="2009" name="Rice">
        <title>De Novo Next Generation Sequencing of Plant Genomes.</title>
        <authorList>
            <person name="Rounsley S."/>
            <person name="Marri P.R."/>
            <person name="Yu Y."/>
            <person name="He R."/>
            <person name="Sisneros N."/>
            <person name="Goicoechea J.L."/>
            <person name="Lee S.J."/>
            <person name="Angelova A."/>
            <person name="Kudrna D."/>
            <person name="Luo M."/>
            <person name="Affourtit J."/>
            <person name="Desany B."/>
            <person name="Knight J."/>
            <person name="Niazi F."/>
            <person name="Egholm M."/>
            <person name="Wing R.A."/>
        </authorList>
    </citation>
    <scope>NUCLEOTIDE SEQUENCE [LARGE SCALE GENOMIC DNA]</scope>
    <source>
        <strain evidence="10">cv. IRGC 105608</strain>
    </source>
</reference>
<evidence type="ECO:0000313" key="11">
    <source>
        <dbReference type="Proteomes" id="UP000026960"/>
    </source>
</evidence>
<evidence type="ECO:0000256" key="2">
    <source>
        <dbReference type="ARBA" id="ARBA00022448"/>
    </source>
</evidence>
<keyword evidence="2 7" id="KW-0813">Transport</keyword>
<dbReference type="PANTHER" id="PTHR45724">
    <property type="entry name" value="AQUAPORIN NIP2-1"/>
    <property type="match status" value="1"/>
</dbReference>
<dbReference type="InterPro" id="IPR023271">
    <property type="entry name" value="Aquaporin-like"/>
</dbReference>
<name>A0A0D3G4C5_9ORYZ</name>
<dbReference type="Gramene" id="OBART05G06700.2">
    <property type="protein sequence ID" value="OBART05G06700.2"/>
    <property type="gene ID" value="OBART05G06700"/>
</dbReference>
<keyword evidence="5 9" id="KW-1133">Transmembrane helix</keyword>
<evidence type="ECO:0000313" key="10">
    <source>
        <dbReference type="EnsemblPlants" id="OBART05G06700.2"/>
    </source>
</evidence>